<comment type="caution">
    <text evidence="2">The sequence shown here is derived from an EMBL/GenBank/DDBJ whole genome shotgun (WGS) entry which is preliminary data.</text>
</comment>
<evidence type="ECO:0000313" key="3">
    <source>
        <dbReference type="Proteomes" id="UP000320160"/>
    </source>
</evidence>
<name>A0A553W9I0_9SPHN</name>
<proteinExistence type="predicted"/>
<dbReference type="InterPro" id="IPR036736">
    <property type="entry name" value="ACP-like_sf"/>
</dbReference>
<dbReference type="RefSeq" id="WP_143776565.1">
    <property type="nucleotide sequence ID" value="NZ_VKKU01000002.1"/>
</dbReference>
<dbReference type="OrthoDB" id="7466720at2"/>
<reference evidence="2 3" key="1">
    <citation type="submission" date="2019-07" db="EMBL/GenBank/DDBJ databases">
        <authorList>
            <person name="Park M."/>
        </authorList>
    </citation>
    <scope>NUCLEOTIDE SEQUENCE [LARGE SCALE GENOMIC DNA]</scope>
    <source>
        <strain evidence="2 3">KCTC32445</strain>
    </source>
</reference>
<evidence type="ECO:0000256" key="1">
    <source>
        <dbReference type="SAM" id="Phobius"/>
    </source>
</evidence>
<evidence type="ECO:0008006" key="4">
    <source>
        <dbReference type="Google" id="ProtNLM"/>
    </source>
</evidence>
<protein>
    <recommendedName>
        <fullName evidence="4">Acyl carrier protein</fullName>
    </recommendedName>
</protein>
<dbReference type="EMBL" id="VKKU01000002">
    <property type="protein sequence ID" value="TSB01355.1"/>
    <property type="molecule type" value="Genomic_DNA"/>
</dbReference>
<dbReference type="Gene3D" id="1.10.1200.10">
    <property type="entry name" value="ACP-like"/>
    <property type="match status" value="1"/>
</dbReference>
<feature type="transmembrane region" description="Helical" evidence="1">
    <location>
        <begin position="140"/>
        <end position="158"/>
    </location>
</feature>
<gene>
    <name evidence="2" type="ORF">FOM92_09075</name>
</gene>
<dbReference type="SUPFAM" id="SSF47336">
    <property type="entry name" value="ACP-like"/>
    <property type="match status" value="1"/>
</dbReference>
<keyword evidence="1" id="KW-1133">Transmembrane helix</keyword>
<keyword evidence="3" id="KW-1185">Reference proteome</keyword>
<accession>A0A553W9I0</accession>
<dbReference type="AlphaFoldDB" id="A0A553W9I0"/>
<organism evidence="2 3">
    <name type="scientific">Sphingorhabdus contaminans</name>
    <dbReference type="NCBI Taxonomy" id="1343899"/>
    <lineage>
        <taxon>Bacteria</taxon>
        <taxon>Pseudomonadati</taxon>
        <taxon>Pseudomonadota</taxon>
        <taxon>Alphaproteobacteria</taxon>
        <taxon>Sphingomonadales</taxon>
        <taxon>Sphingomonadaceae</taxon>
        <taxon>Sphingorhabdus</taxon>
    </lineage>
</organism>
<sequence>MPDTLDLDPEWGAIDLLEDIEDTFGIKISDDEAENCCTVGDVYNVICAHLPQWDLQDGNCGSSIIFYRIRSALRPLEKREIRPTTALSAMGQSPSRMFRTIETESGLRLPSPSMTWRGNIGVVILTAGVIFTVIAVFAALWLTAVVLGVIAAIGLAIVKTDPCRFPKGVETIGELVKRALPLNATFLVEAGGRPADRWSILTALAGEHGSLQPAAISPDTYLHRKSLQDACAA</sequence>
<keyword evidence="1" id="KW-0812">Transmembrane</keyword>
<evidence type="ECO:0000313" key="2">
    <source>
        <dbReference type="EMBL" id="TSB01355.1"/>
    </source>
</evidence>
<dbReference type="Proteomes" id="UP000320160">
    <property type="component" value="Unassembled WGS sequence"/>
</dbReference>
<keyword evidence="1" id="KW-0472">Membrane</keyword>